<feature type="domain" description="DinB-like" evidence="1">
    <location>
        <begin position="113"/>
        <end position="256"/>
    </location>
</feature>
<dbReference type="Proteomes" id="UP000198282">
    <property type="component" value="Unassembled WGS sequence"/>
</dbReference>
<keyword evidence="3" id="KW-1185">Reference proteome</keyword>
<dbReference type="EMBL" id="FZOD01000036">
    <property type="protein sequence ID" value="SNT34998.1"/>
    <property type="molecule type" value="Genomic_DNA"/>
</dbReference>
<dbReference type="Pfam" id="PF12867">
    <property type="entry name" value="DinB_2"/>
    <property type="match status" value="1"/>
</dbReference>
<reference evidence="2 3" key="1">
    <citation type="submission" date="2017-06" db="EMBL/GenBank/DDBJ databases">
        <authorList>
            <person name="Kim H.J."/>
            <person name="Triplett B.A."/>
        </authorList>
    </citation>
    <scope>NUCLEOTIDE SEQUENCE [LARGE SCALE GENOMIC DNA]</scope>
    <source>
        <strain evidence="2 3">CGMCC 4.2132</strain>
    </source>
</reference>
<name>A0A239LYQ1_9ACTN</name>
<organism evidence="2 3">
    <name type="scientific">Streptosporangium subroseum</name>
    <dbReference type="NCBI Taxonomy" id="106412"/>
    <lineage>
        <taxon>Bacteria</taxon>
        <taxon>Bacillati</taxon>
        <taxon>Actinomycetota</taxon>
        <taxon>Actinomycetes</taxon>
        <taxon>Streptosporangiales</taxon>
        <taxon>Streptosporangiaceae</taxon>
        <taxon>Streptosporangium</taxon>
    </lineage>
</organism>
<gene>
    <name evidence="2" type="ORF">SAMN05216276_103612</name>
</gene>
<dbReference type="Gene3D" id="1.20.120.450">
    <property type="entry name" value="dinb family like domain"/>
    <property type="match status" value="1"/>
</dbReference>
<dbReference type="Gene3D" id="2.160.20.80">
    <property type="entry name" value="E3 ubiquitin-protein ligase SopA"/>
    <property type="match status" value="1"/>
</dbReference>
<protein>
    <submittedName>
        <fullName evidence="2">Pentapeptide repeat-containing protein</fullName>
    </submittedName>
</protein>
<dbReference type="InterPro" id="IPR024775">
    <property type="entry name" value="DinB-like"/>
</dbReference>
<dbReference type="SUPFAM" id="SSF109854">
    <property type="entry name" value="DinB/YfiT-like putative metalloenzymes"/>
    <property type="match status" value="1"/>
</dbReference>
<dbReference type="SUPFAM" id="SSF141571">
    <property type="entry name" value="Pentapeptide repeat-like"/>
    <property type="match status" value="1"/>
</dbReference>
<dbReference type="InterPro" id="IPR001646">
    <property type="entry name" value="5peptide_repeat"/>
</dbReference>
<evidence type="ECO:0000313" key="3">
    <source>
        <dbReference type="Proteomes" id="UP000198282"/>
    </source>
</evidence>
<dbReference type="Pfam" id="PF00805">
    <property type="entry name" value="Pentapeptide"/>
    <property type="match status" value="1"/>
</dbReference>
<proteinExistence type="predicted"/>
<sequence length="268" mass="30892">MPMTEFREQDLTGAHFERVSLRGATFTKVYLNDAEMRAVDLTGAQIRSALFNGSRMRDVELIDVEISGALQNVVVNGVDIAPLVDAELNRRMPERAKMRPDDSDGFREAWAILERLWEGTVARARALPEAALHRSVDDEWSFIQTLRHLNFAGAAWVGRMILGNVSPWHRLDLPWDAAPGWDGIPWDREARPSLDEVLTVRRERQAMVRRVMESLTDEQLASEVTRTEPGWPQEEDFPFEECLRVVLNEEWEHRLYAERDLTVLEKEN</sequence>
<evidence type="ECO:0000313" key="2">
    <source>
        <dbReference type="EMBL" id="SNT34998.1"/>
    </source>
</evidence>
<accession>A0A239LYQ1</accession>
<evidence type="ECO:0000259" key="1">
    <source>
        <dbReference type="Pfam" id="PF12867"/>
    </source>
</evidence>
<dbReference type="AlphaFoldDB" id="A0A239LYQ1"/>
<dbReference type="InterPro" id="IPR034660">
    <property type="entry name" value="DinB/YfiT-like"/>
</dbReference>